<proteinExistence type="predicted"/>
<organism evidence="1 2">
    <name type="scientific">Brassicogethes aeneus</name>
    <name type="common">Rape pollen beetle</name>
    <name type="synonym">Meligethes aeneus</name>
    <dbReference type="NCBI Taxonomy" id="1431903"/>
    <lineage>
        <taxon>Eukaryota</taxon>
        <taxon>Metazoa</taxon>
        <taxon>Ecdysozoa</taxon>
        <taxon>Arthropoda</taxon>
        <taxon>Hexapoda</taxon>
        <taxon>Insecta</taxon>
        <taxon>Pterygota</taxon>
        <taxon>Neoptera</taxon>
        <taxon>Endopterygota</taxon>
        <taxon>Coleoptera</taxon>
        <taxon>Polyphaga</taxon>
        <taxon>Cucujiformia</taxon>
        <taxon>Nitidulidae</taxon>
        <taxon>Meligethinae</taxon>
        <taxon>Brassicogethes</taxon>
    </lineage>
</organism>
<reference evidence="1" key="1">
    <citation type="submission" date="2021-12" db="EMBL/GenBank/DDBJ databases">
        <authorList>
            <person name="King R."/>
        </authorList>
    </citation>
    <scope>NUCLEOTIDE SEQUENCE</scope>
</reference>
<protein>
    <submittedName>
        <fullName evidence="1">Uncharacterized protein</fullName>
    </submittedName>
</protein>
<evidence type="ECO:0000313" key="2">
    <source>
        <dbReference type="Proteomes" id="UP001154078"/>
    </source>
</evidence>
<evidence type="ECO:0000313" key="1">
    <source>
        <dbReference type="EMBL" id="CAH0552070.1"/>
    </source>
</evidence>
<dbReference type="Proteomes" id="UP001154078">
    <property type="component" value="Chromosome 2"/>
</dbReference>
<dbReference type="EMBL" id="OV121133">
    <property type="protein sequence ID" value="CAH0552070.1"/>
    <property type="molecule type" value="Genomic_DNA"/>
</dbReference>
<accession>A0A9P0FFR3</accession>
<name>A0A9P0FFR3_BRAAE</name>
<dbReference type="OrthoDB" id="6717296at2759"/>
<keyword evidence="2" id="KW-1185">Reference proteome</keyword>
<gene>
    <name evidence="1" type="ORF">MELIAE_LOCUS4529</name>
</gene>
<sequence>MEEIISHVLKCMSHTIIVHVVSFPHFSIETFLAGVVCVVHCLLMFEINTLVYKTNAISTAKLKFLLPLKEVEGSTSVHSVVLQKHALNNMDSRMCNAYKKERRKLSTTTGISFSSPQSKEKHCYDRIEQILSITPSQYIRRDKERRMKDQGLKTCIHSLTSLLEQSLHKDNMILSRMSKENIRKNIFALKDFDKNNNSTLPLHITSGGEFPSQTFPSMTSISSGKKQFIFNKYAYEDFTIDLNTTFNNPENNNDKDEEETNYCKQEYYEERTENIICTDLEHLCNENTISIIPCSIGDQPMPIFAT</sequence>
<dbReference type="AlphaFoldDB" id="A0A9P0FFR3"/>